<accession>A0AA36N954</accession>
<keyword evidence="2" id="KW-1185">Reference proteome</keyword>
<evidence type="ECO:0000313" key="2">
    <source>
        <dbReference type="Proteomes" id="UP001178507"/>
    </source>
</evidence>
<evidence type="ECO:0000313" key="1">
    <source>
        <dbReference type="EMBL" id="CAJ1397264.1"/>
    </source>
</evidence>
<gene>
    <name evidence="1" type="ORF">EVOR1521_LOCUS21316</name>
</gene>
<dbReference type="EMBL" id="CAUJNA010003261">
    <property type="protein sequence ID" value="CAJ1397264.1"/>
    <property type="molecule type" value="Genomic_DNA"/>
</dbReference>
<reference evidence="1" key="1">
    <citation type="submission" date="2023-08" db="EMBL/GenBank/DDBJ databases">
        <authorList>
            <person name="Chen Y."/>
            <person name="Shah S."/>
            <person name="Dougan E. K."/>
            <person name="Thang M."/>
            <person name="Chan C."/>
        </authorList>
    </citation>
    <scope>NUCLEOTIDE SEQUENCE</scope>
</reference>
<proteinExistence type="predicted"/>
<dbReference type="Proteomes" id="UP001178507">
    <property type="component" value="Unassembled WGS sequence"/>
</dbReference>
<sequence length="183" mass="19846">MDLSELHERFAGEGILFITCGQPGIQEVFAKHCGDGSLIRNLLVAGESAHFRVGQDLLAGRDAEQVKNLFLEVGDVYITVEGGPGVAQDARKVLARGATVLPLKRTGGASAGKFDFPEKALAPSFVPEEQWARLGRSTTPLQEAAKTAVEVMVTIFEVRDMSRPPENTWDGDGRFGYSLELKE</sequence>
<protein>
    <submittedName>
        <fullName evidence="1">Uncharacterized protein</fullName>
    </submittedName>
</protein>
<name>A0AA36N954_9DINO</name>
<dbReference type="AlphaFoldDB" id="A0AA36N954"/>
<dbReference type="Gene3D" id="3.40.50.450">
    <property type="match status" value="1"/>
</dbReference>
<comment type="caution">
    <text evidence="1">The sequence shown here is derived from an EMBL/GenBank/DDBJ whole genome shotgun (WGS) entry which is preliminary data.</text>
</comment>
<organism evidence="1 2">
    <name type="scientific">Effrenium voratum</name>
    <dbReference type="NCBI Taxonomy" id="2562239"/>
    <lineage>
        <taxon>Eukaryota</taxon>
        <taxon>Sar</taxon>
        <taxon>Alveolata</taxon>
        <taxon>Dinophyceae</taxon>
        <taxon>Suessiales</taxon>
        <taxon>Symbiodiniaceae</taxon>
        <taxon>Effrenium</taxon>
    </lineage>
</organism>